<protein>
    <submittedName>
        <fullName evidence="2">Uncharacterized protein</fullName>
    </submittedName>
</protein>
<feature type="region of interest" description="Disordered" evidence="1">
    <location>
        <begin position="95"/>
        <end position="114"/>
    </location>
</feature>
<dbReference type="STRING" id="1352936.M878_00930"/>
<dbReference type="HOGENOM" id="CLU_1884685_0_0_11"/>
<organism evidence="2 3">
    <name type="scientific">Streptomyces roseochromogenus subsp. oscitans DS 12.976</name>
    <dbReference type="NCBI Taxonomy" id="1352936"/>
    <lineage>
        <taxon>Bacteria</taxon>
        <taxon>Bacillati</taxon>
        <taxon>Actinomycetota</taxon>
        <taxon>Actinomycetes</taxon>
        <taxon>Kitasatosporales</taxon>
        <taxon>Streptomycetaceae</taxon>
        <taxon>Streptomyces</taxon>
    </lineage>
</organism>
<dbReference type="AlphaFoldDB" id="V6KZ29"/>
<reference evidence="2 3" key="1">
    <citation type="journal article" date="2014" name="Genome Announc.">
        <title>Draft Genome Sequence of Streptomyces roseochromogenes subsp. oscitans DS 12.976, Producer of the Aminocoumarin Antibiotic Clorobiocin.</title>
        <authorList>
            <person name="Ruckert C."/>
            <person name="Kalinowski J."/>
            <person name="Heide L."/>
            <person name="Apel A.K."/>
        </authorList>
    </citation>
    <scope>NUCLEOTIDE SEQUENCE [LARGE SCALE GENOMIC DNA]</scope>
    <source>
        <strain evidence="2 3">DS 12.976</strain>
    </source>
</reference>
<dbReference type="Proteomes" id="UP000017984">
    <property type="component" value="Chromosome"/>
</dbReference>
<feature type="region of interest" description="Disordered" evidence="1">
    <location>
        <begin position="38"/>
        <end position="78"/>
    </location>
</feature>
<gene>
    <name evidence="2" type="ORF">M878_00930</name>
</gene>
<comment type="caution">
    <text evidence="2">The sequence shown here is derived from an EMBL/GenBank/DDBJ whole genome shotgun (WGS) entry which is preliminary data.</text>
</comment>
<accession>V6KZ29</accession>
<proteinExistence type="predicted"/>
<sequence length="135" mass="13670">MFKLPDEFAGLALRVEMSLVPVRAEFLVTGPGLRVVDQAPDEKDRARDSDQGLGMASPLDQTSVAGAEEGVGPGGGVRLLVEGSLEPGVALAGQAGGALGSRPDSARAQFRPGGEVVRGGEYAHVGAEFGQDGAG</sequence>
<evidence type="ECO:0000313" key="3">
    <source>
        <dbReference type="Proteomes" id="UP000017984"/>
    </source>
</evidence>
<evidence type="ECO:0000313" key="2">
    <source>
        <dbReference type="EMBL" id="EST36691.1"/>
    </source>
</evidence>
<evidence type="ECO:0000256" key="1">
    <source>
        <dbReference type="SAM" id="MobiDB-lite"/>
    </source>
</evidence>
<dbReference type="EMBL" id="AWQX01000006">
    <property type="protein sequence ID" value="EST36691.1"/>
    <property type="molecule type" value="Genomic_DNA"/>
</dbReference>
<feature type="compositionally biased region" description="Basic and acidic residues" evidence="1">
    <location>
        <begin position="40"/>
        <end position="50"/>
    </location>
</feature>
<dbReference type="PATRIC" id="fig|1352936.5.peg.222"/>
<keyword evidence="3" id="KW-1185">Reference proteome</keyword>
<name>V6KZ29_STRRC</name>